<accession>R6WVY7</accession>
<dbReference type="HOGENOM" id="CLU_010123_0_0_9"/>
<feature type="domain" description="Helicase ATP-binding" evidence="10">
    <location>
        <begin position="281"/>
        <end position="452"/>
    </location>
</feature>
<gene>
    <name evidence="13" type="ORF">BN587_00294</name>
</gene>
<dbReference type="InterPro" id="IPR014001">
    <property type="entry name" value="Helicase_ATP-bd"/>
</dbReference>
<evidence type="ECO:0000259" key="10">
    <source>
        <dbReference type="PROSITE" id="PS51192"/>
    </source>
</evidence>
<dbReference type="GO" id="GO:0006289">
    <property type="term" value="P:nucleotide-excision repair"/>
    <property type="evidence" value="ECO:0007669"/>
    <property type="project" value="TreeGrafter"/>
</dbReference>
<comment type="caution">
    <text evidence="13">The sequence shown here is derived from an EMBL/GenBank/DDBJ whole genome shotgun (WGS) entry which is preliminary data.</text>
</comment>
<dbReference type="GO" id="GO:0005524">
    <property type="term" value="F:ATP binding"/>
    <property type="evidence" value="ECO:0007669"/>
    <property type="project" value="UniProtKB-KW"/>
</dbReference>
<protein>
    <recommendedName>
        <fullName evidence="14">CRISPR-associated helicase Cas3</fullName>
    </recommendedName>
</protein>
<evidence type="ECO:0000259" key="11">
    <source>
        <dbReference type="PROSITE" id="PS51194"/>
    </source>
</evidence>
<dbReference type="GO" id="GO:0043138">
    <property type="term" value="F:3'-5' DNA helicase activity"/>
    <property type="evidence" value="ECO:0007669"/>
    <property type="project" value="TreeGrafter"/>
</dbReference>
<dbReference type="PANTHER" id="PTHR47957:SF3">
    <property type="entry name" value="ATP-DEPENDENT HELICASE HRQ1"/>
    <property type="match status" value="1"/>
</dbReference>
<dbReference type="InterPro" id="IPR027417">
    <property type="entry name" value="P-loop_NTPase"/>
</dbReference>
<dbReference type="InterPro" id="IPR003607">
    <property type="entry name" value="HD/PDEase_dom"/>
</dbReference>
<dbReference type="InterPro" id="IPR011545">
    <property type="entry name" value="DEAD/DEAH_box_helicase_dom"/>
</dbReference>
<dbReference type="InterPro" id="IPR006483">
    <property type="entry name" value="CRISPR-assoc_Cas3_HD"/>
</dbReference>
<dbReference type="Proteomes" id="UP000014937">
    <property type="component" value="Unassembled WGS sequence"/>
</dbReference>
<keyword evidence="6" id="KW-0378">Hydrolase</keyword>
<dbReference type="GO" id="GO:0004518">
    <property type="term" value="F:nuclease activity"/>
    <property type="evidence" value="ECO:0007669"/>
    <property type="project" value="UniProtKB-KW"/>
</dbReference>
<dbReference type="GO" id="GO:0016787">
    <property type="term" value="F:hydrolase activity"/>
    <property type="evidence" value="ECO:0007669"/>
    <property type="project" value="UniProtKB-KW"/>
</dbReference>
<evidence type="ECO:0000256" key="2">
    <source>
        <dbReference type="ARBA" id="ARBA00009046"/>
    </source>
</evidence>
<evidence type="ECO:0000256" key="7">
    <source>
        <dbReference type="ARBA" id="ARBA00022806"/>
    </source>
</evidence>
<dbReference type="SUPFAM" id="SSF109604">
    <property type="entry name" value="HD-domain/PDEase-like"/>
    <property type="match status" value="1"/>
</dbReference>
<dbReference type="SMART" id="SM00490">
    <property type="entry name" value="HELICc"/>
    <property type="match status" value="1"/>
</dbReference>
<keyword evidence="9" id="KW-0051">Antiviral defense</keyword>
<dbReference type="NCBIfam" id="TIGR01596">
    <property type="entry name" value="cas3_HD"/>
    <property type="match status" value="1"/>
</dbReference>
<keyword evidence="4" id="KW-0479">Metal-binding</keyword>
<dbReference type="GO" id="GO:0036297">
    <property type="term" value="P:interstrand cross-link repair"/>
    <property type="evidence" value="ECO:0007669"/>
    <property type="project" value="TreeGrafter"/>
</dbReference>
<keyword evidence="8" id="KW-0067">ATP-binding</keyword>
<evidence type="ECO:0000256" key="5">
    <source>
        <dbReference type="ARBA" id="ARBA00022741"/>
    </source>
</evidence>
<feature type="domain" description="HD Cas3-type" evidence="12">
    <location>
        <begin position="16"/>
        <end position="216"/>
    </location>
</feature>
<dbReference type="PROSITE" id="PS51194">
    <property type="entry name" value="HELICASE_CTER"/>
    <property type="match status" value="1"/>
</dbReference>
<dbReference type="PROSITE" id="PS51192">
    <property type="entry name" value="HELICASE_ATP_BIND_1"/>
    <property type="match status" value="1"/>
</dbReference>
<dbReference type="InterPro" id="IPR006474">
    <property type="entry name" value="Helicase_Cas3_CRISPR-ass_core"/>
</dbReference>
<dbReference type="Gene3D" id="1.10.3210.30">
    <property type="match status" value="1"/>
</dbReference>
<dbReference type="SMART" id="SM00471">
    <property type="entry name" value="HDc"/>
    <property type="match status" value="1"/>
</dbReference>
<proteinExistence type="inferred from homology"/>
<evidence type="ECO:0000256" key="4">
    <source>
        <dbReference type="ARBA" id="ARBA00022723"/>
    </source>
</evidence>
<comment type="similarity">
    <text evidence="2">In the central section; belongs to the CRISPR-associated helicase Cas3 family.</text>
</comment>
<dbReference type="Pfam" id="PF00270">
    <property type="entry name" value="DEAD"/>
    <property type="match status" value="1"/>
</dbReference>
<dbReference type="GO" id="GO:0051607">
    <property type="term" value="P:defense response to virus"/>
    <property type="evidence" value="ECO:0007669"/>
    <property type="project" value="UniProtKB-KW"/>
</dbReference>
<reference evidence="13" key="1">
    <citation type="submission" date="2012-11" db="EMBL/GenBank/DDBJ databases">
        <title>Dependencies among metagenomic species, viruses, plasmids and units of genetic variation.</title>
        <authorList>
            <person name="Nielsen H.B."/>
            <person name="Almeida M."/>
            <person name="Juncker A.S."/>
            <person name="Rasmussen S."/>
            <person name="Li J."/>
            <person name="Sunagawa S."/>
            <person name="Plichta D."/>
            <person name="Gautier L."/>
            <person name="Le Chatelier E."/>
            <person name="Peletier E."/>
            <person name="Bonde I."/>
            <person name="Nielsen T."/>
            <person name="Manichanh C."/>
            <person name="Arumugam M."/>
            <person name="Batto J."/>
            <person name="Santos M.B.Q.D."/>
            <person name="Blom N."/>
            <person name="Borruel N."/>
            <person name="Burgdorf K.S."/>
            <person name="Boumezbeur F."/>
            <person name="Casellas F."/>
            <person name="Dore J."/>
            <person name="Guarner F."/>
            <person name="Hansen T."/>
            <person name="Hildebrand F."/>
            <person name="Kaas R.S."/>
            <person name="Kennedy S."/>
            <person name="Kristiansen K."/>
            <person name="Kultima J.R."/>
            <person name="Leonard P."/>
            <person name="Levenez F."/>
            <person name="Lund O."/>
            <person name="Moumen B."/>
            <person name="Le Paslier D."/>
            <person name="Pons N."/>
            <person name="Pedersen O."/>
            <person name="Prifti E."/>
            <person name="Qin J."/>
            <person name="Raes J."/>
            <person name="Tap J."/>
            <person name="Tims S."/>
            <person name="Ussery D.W."/>
            <person name="Yamada T."/>
            <person name="MetaHit consortium"/>
            <person name="Renault P."/>
            <person name="Sicheritz-Ponten T."/>
            <person name="Bork P."/>
            <person name="Wang J."/>
            <person name="Brunak S."/>
            <person name="Ehrlich S.D."/>
        </authorList>
    </citation>
    <scope>NUCLEOTIDE SEQUENCE [LARGE SCALE GENOMIC DNA]</scope>
</reference>
<dbReference type="InterPro" id="IPR001650">
    <property type="entry name" value="Helicase_C-like"/>
</dbReference>
<sequence length="797" mass="90203">MYLAHIRKEISCDGKVTYSFQSVAEHCRNTAKYASEALKAVGLEKTAYLAGLLHDVGKHTLRFVQYIEDAVINEKEVKRGSVNHTFAGVKLILAKHAKYVGTNNLQDLTIELIAYAIGAHHGLFDCIKDNDESAFAYRLEKENIDSEEAIENFYNECASEDEIEKLLLEATAEIKNLADIIVSIDRTEDDEEHEIPFYYSLVCRLLTSAVIDADRKDTMEFEKNEVTKQVSLDWSKALENFNSYIKNFKTDRDIDLARKEISATCAVAAQKPEGIYRLNVPTGGGKTLSSLRYALEHAKKYHKKRMFFVMPLLSIIEQNAQEIRKAVQDDSIILEHHSNVIDDENSDVEELNKRELLMQSWDNPMIITTLVQLLNTMFLGKTSSVRRFASLCNSVIVFDEVQSLPNKMLTLFNLTINFLVKKCHATVILCSATQPSFENAEHKLLSEVSDLITLPSETLKVFERVELVDKGSMSMEELSDFALEIIRSKKSLLVVCNTKREAKELFENLQAEVNNTVPMYHLSASMCTKHRKMIVESMKIDLSLPDPKQIVCVATQVIEAGVDISFNCVIRLQAGMDSVVQAAGRCNRNGENKLESVYIVNLLGEKLHRLKEIGTAKGATESLLQEVKLKKHYTSLNSDAAISFYYRKLYSKMDKGEQDFLVPNLHKSLYGLLNQHDVADGYFLAQQLKTAGKYFNVFDNITVEMIVPYGKGQDVISELNSEKAMYNFVYAEEVIKKATGYTVTCYQYQIEKLKEGNKDAPVIYNDYFGIYILNDSAYYDDKLGLNLDAIGGEGVFY</sequence>
<organism evidence="13">
    <name type="scientific">Phascolarctobacterium succinatutens CAG:287</name>
    <dbReference type="NCBI Taxonomy" id="1263101"/>
    <lineage>
        <taxon>Bacteria</taxon>
        <taxon>Bacillati</taxon>
        <taxon>Bacillota</taxon>
        <taxon>Negativicutes</taxon>
        <taxon>Acidaminococcales</taxon>
        <taxon>Acidaminococcaceae</taxon>
        <taxon>Phascolarctobacterium</taxon>
    </lineage>
</organism>
<dbReference type="NCBIfam" id="TIGR01587">
    <property type="entry name" value="cas3_core"/>
    <property type="match status" value="1"/>
</dbReference>
<evidence type="ECO:0008006" key="14">
    <source>
        <dbReference type="Google" id="ProtNLM"/>
    </source>
</evidence>
<dbReference type="Gene3D" id="3.40.50.300">
    <property type="entry name" value="P-loop containing nucleotide triphosphate hydrolases"/>
    <property type="match status" value="2"/>
</dbReference>
<keyword evidence="7" id="KW-0347">Helicase</keyword>
<evidence type="ECO:0000256" key="9">
    <source>
        <dbReference type="ARBA" id="ARBA00023118"/>
    </source>
</evidence>
<dbReference type="InterPro" id="IPR006674">
    <property type="entry name" value="HD_domain"/>
</dbReference>
<evidence type="ECO:0000256" key="1">
    <source>
        <dbReference type="ARBA" id="ARBA00006847"/>
    </source>
</evidence>
<dbReference type="EMBL" id="CBGL010000071">
    <property type="protein sequence ID" value="CDD11069.1"/>
    <property type="molecule type" value="Genomic_DNA"/>
</dbReference>
<dbReference type="RefSeq" id="WP_021719389.1">
    <property type="nucleotide sequence ID" value="NZ_FR892757.1"/>
</dbReference>
<dbReference type="SUPFAM" id="SSF52540">
    <property type="entry name" value="P-loop containing nucleoside triphosphate hydrolases"/>
    <property type="match status" value="1"/>
</dbReference>
<evidence type="ECO:0000256" key="8">
    <source>
        <dbReference type="ARBA" id="ARBA00022840"/>
    </source>
</evidence>
<evidence type="ECO:0000313" key="13">
    <source>
        <dbReference type="EMBL" id="CDD11069.1"/>
    </source>
</evidence>
<dbReference type="GO" id="GO:0003676">
    <property type="term" value="F:nucleic acid binding"/>
    <property type="evidence" value="ECO:0007669"/>
    <property type="project" value="InterPro"/>
</dbReference>
<dbReference type="CDD" id="cd17930">
    <property type="entry name" value="DEXHc_cas3"/>
    <property type="match status" value="1"/>
</dbReference>
<dbReference type="PANTHER" id="PTHR47957">
    <property type="entry name" value="ATP-DEPENDENT HELICASE HRQ1"/>
    <property type="match status" value="1"/>
</dbReference>
<dbReference type="AlphaFoldDB" id="R6WVY7"/>
<dbReference type="PROSITE" id="PS51643">
    <property type="entry name" value="HD_CAS3"/>
    <property type="match status" value="1"/>
</dbReference>
<evidence type="ECO:0000259" key="12">
    <source>
        <dbReference type="PROSITE" id="PS51643"/>
    </source>
</evidence>
<evidence type="ECO:0000256" key="3">
    <source>
        <dbReference type="ARBA" id="ARBA00022722"/>
    </source>
</evidence>
<dbReference type="CDD" id="cd09641">
    <property type="entry name" value="Cas3''_I"/>
    <property type="match status" value="1"/>
</dbReference>
<keyword evidence="3" id="KW-0540">Nuclease</keyword>
<keyword evidence="5" id="KW-0547">Nucleotide-binding</keyword>
<dbReference type="GO" id="GO:0046872">
    <property type="term" value="F:metal ion binding"/>
    <property type="evidence" value="ECO:0007669"/>
    <property type="project" value="UniProtKB-KW"/>
</dbReference>
<dbReference type="Pfam" id="PF01966">
    <property type="entry name" value="HD"/>
    <property type="match status" value="1"/>
</dbReference>
<feature type="domain" description="Helicase C-terminal" evidence="11">
    <location>
        <begin position="477"/>
        <end position="635"/>
    </location>
</feature>
<dbReference type="SMART" id="SM00487">
    <property type="entry name" value="DEXDc"/>
    <property type="match status" value="1"/>
</dbReference>
<name>R6WVY7_9FIRM</name>
<evidence type="ECO:0000256" key="6">
    <source>
        <dbReference type="ARBA" id="ARBA00022801"/>
    </source>
</evidence>
<comment type="similarity">
    <text evidence="1">In the N-terminal section; belongs to the CRISPR-associated nuclease Cas3-HD family.</text>
</comment>
<dbReference type="InterPro" id="IPR054712">
    <property type="entry name" value="Cas3-like_dom"/>
</dbReference>
<dbReference type="InterPro" id="IPR038257">
    <property type="entry name" value="CRISPR-assoc_Cas3_HD_sf"/>
</dbReference>
<dbReference type="Pfam" id="PF22590">
    <property type="entry name" value="Cas3-like_C_2"/>
    <property type="match status" value="1"/>
</dbReference>